<sequence length="420" mass="47071">MEDVELRDANKKLLQRLKQSQVEISRLIVAAKHSDPRLINAAPLTSTVANRNGGDALRKSGRLLTHARNVLTKSPGILKKKTKQQKRVRLPTPLIKSPNPASPSSPKYEIISNFLKHQSDKGKNLTFTETPQGQPMLTDAGNTRPYRATEQMKEPISILVKTGTSKPISERNFDMTQSSVLKTPQRKEIRSEPPLLGYDWIAGNIENDEPGAEQSESFLEEMKEFRKLNRSDCHSKRCWNDILKTPKTPLHELSPQMKLQGQSARSPDPSDTRDSRIVNYTINKRLFPVPVDPNDCGRPGTTSSPRYIRVSIPKASLISPYRYRPKHGSKHHDGADSLALPDHCALGWHNTVPKRVPKSEADTCLDLRSSIRPKENLTSLQLKSGQANLKGGLKTTPASESYLDRSYAIQYNLRKLKSGI</sequence>
<protein>
    <submittedName>
        <fullName evidence="2">Migration and invasion-inhibitory protein-like</fullName>
    </submittedName>
</protein>
<feature type="region of interest" description="Disordered" evidence="1">
    <location>
        <begin position="249"/>
        <end position="275"/>
    </location>
</feature>
<accession>A0A6F9DLD6</accession>
<reference evidence="2" key="1">
    <citation type="submission" date="2020-04" db="EMBL/GenBank/DDBJ databases">
        <authorList>
            <person name="Neveu A P."/>
        </authorList>
    </citation>
    <scope>NUCLEOTIDE SEQUENCE</scope>
    <source>
        <tissue evidence="2">Whole embryo</tissue>
    </source>
</reference>
<name>A0A6F9DLD6_9ASCI</name>
<evidence type="ECO:0000256" key="1">
    <source>
        <dbReference type="SAM" id="MobiDB-lite"/>
    </source>
</evidence>
<gene>
    <name evidence="2" type="primary">Miip</name>
</gene>
<evidence type="ECO:0000313" key="2">
    <source>
        <dbReference type="EMBL" id="CAB3263840.1"/>
    </source>
</evidence>
<dbReference type="Pfam" id="PF15734">
    <property type="entry name" value="MIIP"/>
    <property type="match status" value="1"/>
</dbReference>
<dbReference type="PANTHER" id="PTHR34831:SF1">
    <property type="entry name" value="MIGRATION AND INVASION-INHIBITORY PROTEIN"/>
    <property type="match status" value="1"/>
</dbReference>
<dbReference type="InterPro" id="IPR031466">
    <property type="entry name" value="MIIP"/>
</dbReference>
<proteinExistence type="evidence at transcript level"/>
<organism evidence="2">
    <name type="scientific">Phallusia mammillata</name>
    <dbReference type="NCBI Taxonomy" id="59560"/>
    <lineage>
        <taxon>Eukaryota</taxon>
        <taxon>Metazoa</taxon>
        <taxon>Chordata</taxon>
        <taxon>Tunicata</taxon>
        <taxon>Ascidiacea</taxon>
        <taxon>Phlebobranchia</taxon>
        <taxon>Ascidiidae</taxon>
        <taxon>Phallusia</taxon>
    </lineage>
</organism>
<dbReference type="GO" id="GO:0010972">
    <property type="term" value="P:negative regulation of G2/M transition of mitotic cell cycle"/>
    <property type="evidence" value="ECO:0007669"/>
    <property type="project" value="InterPro"/>
</dbReference>
<dbReference type="PANTHER" id="PTHR34831">
    <property type="entry name" value="MIGRATION AND INVASION-INHIBITORY PROTEIN"/>
    <property type="match status" value="1"/>
</dbReference>
<dbReference type="GO" id="GO:0030336">
    <property type="term" value="P:negative regulation of cell migration"/>
    <property type="evidence" value="ECO:0007669"/>
    <property type="project" value="InterPro"/>
</dbReference>
<dbReference type="AlphaFoldDB" id="A0A6F9DLD6"/>
<dbReference type="EMBL" id="LR787978">
    <property type="protein sequence ID" value="CAB3263840.1"/>
    <property type="molecule type" value="mRNA"/>
</dbReference>